<evidence type="ECO:0000313" key="1">
    <source>
        <dbReference type="EMBL" id="MPY68146.1"/>
    </source>
</evidence>
<dbReference type="EMBL" id="WBSL01000016">
    <property type="protein sequence ID" value="MPY68146.1"/>
    <property type="molecule type" value="Genomic_DNA"/>
</dbReference>
<accession>A0A7X1NYI0</accession>
<gene>
    <name evidence="1" type="ORF">F8S09_15935</name>
</gene>
<reference evidence="1 2" key="1">
    <citation type="submission" date="2019-10" db="EMBL/GenBank/DDBJ databases">
        <title>Deinococcus sp. isolated from soil.</title>
        <authorList>
            <person name="Li Y."/>
            <person name="Wang J."/>
        </authorList>
    </citation>
    <scope>NUCLEOTIDE SEQUENCE [LARGE SCALE GENOMIC DNA]</scope>
    <source>
        <strain evidence="1 2">SDU3-2</strain>
    </source>
</reference>
<organism evidence="1 2">
    <name type="scientific">Deinococcus terrestris</name>
    <dbReference type="NCBI Taxonomy" id="2651870"/>
    <lineage>
        <taxon>Bacteria</taxon>
        <taxon>Thermotogati</taxon>
        <taxon>Deinococcota</taxon>
        <taxon>Deinococci</taxon>
        <taxon>Deinococcales</taxon>
        <taxon>Deinococcaceae</taxon>
        <taxon>Deinococcus</taxon>
    </lineage>
</organism>
<dbReference type="RefSeq" id="WP_152872458.1">
    <property type="nucleotide sequence ID" value="NZ_WBSL01000016.1"/>
</dbReference>
<comment type="caution">
    <text evidence="1">The sequence shown here is derived from an EMBL/GenBank/DDBJ whole genome shotgun (WGS) entry which is preliminary data.</text>
</comment>
<sequence>MSQLKPEPETQPRTPTIRVQYFRDPQRYEYDGLPVYFDPADGHTSEEAIERMAAAVAGDVHVAQAWMDRPNLELHHRTPRQAHRDGDVSQVIGILAQVAGF</sequence>
<name>A0A7X1NYI0_9DEIO</name>
<evidence type="ECO:0000313" key="2">
    <source>
        <dbReference type="Proteomes" id="UP000484842"/>
    </source>
</evidence>
<dbReference type="AlphaFoldDB" id="A0A7X1NYI0"/>
<proteinExistence type="predicted"/>
<protein>
    <submittedName>
        <fullName evidence="1">DUF2384 domain-containing protein</fullName>
    </submittedName>
</protein>
<keyword evidence="2" id="KW-1185">Reference proteome</keyword>
<dbReference type="Proteomes" id="UP000484842">
    <property type="component" value="Unassembled WGS sequence"/>
</dbReference>